<dbReference type="Proteomes" id="UP000294823">
    <property type="component" value="Unassembled WGS sequence"/>
</dbReference>
<dbReference type="EMBL" id="SLTR01000808">
    <property type="protein sequence ID" value="TDA71146.1"/>
    <property type="molecule type" value="Genomic_DNA"/>
</dbReference>
<feature type="non-terminal residue" evidence="1">
    <location>
        <position position="1"/>
    </location>
</feature>
<reference evidence="1 2" key="1">
    <citation type="submission" date="2019-03" db="EMBL/GenBank/DDBJ databases">
        <title>Halomonas marinisediminis sp. nov., a moderately halophilic bacterium isolated from the Bohai Gulf.</title>
        <authorList>
            <person name="Ji X."/>
        </authorList>
    </citation>
    <scope>NUCLEOTIDE SEQUENCE [LARGE SCALE GENOMIC DNA]</scope>
    <source>
        <strain evidence="1 2">204</strain>
    </source>
</reference>
<protein>
    <submittedName>
        <fullName evidence="1">Uncharacterized protein</fullName>
    </submittedName>
</protein>
<proteinExistence type="predicted"/>
<name>A0ABY2D1D5_9GAMM</name>
<organism evidence="1 2">
    <name type="scientific">Halomonas marinisediminis</name>
    <dbReference type="NCBI Taxonomy" id="2546095"/>
    <lineage>
        <taxon>Bacteria</taxon>
        <taxon>Pseudomonadati</taxon>
        <taxon>Pseudomonadota</taxon>
        <taxon>Gammaproteobacteria</taxon>
        <taxon>Oceanospirillales</taxon>
        <taxon>Halomonadaceae</taxon>
        <taxon>Halomonas</taxon>
    </lineage>
</organism>
<gene>
    <name evidence="1" type="ORF">E0702_18600</name>
</gene>
<sequence>GNSEQMNGEIYRIYQQQQQLRQALQDMLNKKGLNGAGNNLLKEMEQIELDLLNKGFTNKTLEKMMHLKHELLKLE</sequence>
<feature type="non-terminal residue" evidence="1">
    <location>
        <position position="75"/>
    </location>
</feature>
<evidence type="ECO:0000313" key="1">
    <source>
        <dbReference type="EMBL" id="TDA71146.1"/>
    </source>
</evidence>
<comment type="caution">
    <text evidence="1">The sequence shown here is derived from an EMBL/GenBank/DDBJ whole genome shotgun (WGS) entry which is preliminary data.</text>
</comment>
<evidence type="ECO:0000313" key="2">
    <source>
        <dbReference type="Proteomes" id="UP000294823"/>
    </source>
</evidence>
<accession>A0ABY2D1D5</accession>
<keyword evidence="2" id="KW-1185">Reference proteome</keyword>